<dbReference type="GO" id="GO:0005524">
    <property type="term" value="F:ATP binding"/>
    <property type="evidence" value="ECO:0007669"/>
    <property type="project" value="UniProtKB-KW"/>
</dbReference>
<evidence type="ECO:0008006" key="16">
    <source>
        <dbReference type="Google" id="ProtNLM"/>
    </source>
</evidence>
<feature type="domain" description="ABC transporter" evidence="12">
    <location>
        <begin position="1148"/>
        <end position="1426"/>
    </location>
</feature>
<dbReference type="SUPFAM" id="SSF52540">
    <property type="entry name" value="P-loop containing nucleoside triphosphate hydrolases"/>
    <property type="match status" value="2"/>
</dbReference>
<dbReference type="PROSITE" id="PS50893">
    <property type="entry name" value="ABC_TRANSPORTER_2"/>
    <property type="match status" value="2"/>
</dbReference>
<evidence type="ECO:0000256" key="11">
    <source>
        <dbReference type="SAM" id="Phobius"/>
    </source>
</evidence>
<proteinExistence type="inferred from homology"/>
<keyword evidence="4 11" id="KW-0812">Transmembrane</keyword>
<evidence type="ECO:0000256" key="1">
    <source>
        <dbReference type="ARBA" id="ARBA00004141"/>
    </source>
</evidence>
<dbReference type="GO" id="GO:0016887">
    <property type="term" value="F:ATP hydrolysis activity"/>
    <property type="evidence" value="ECO:0007669"/>
    <property type="project" value="InterPro"/>
</dbReference>
<evidence type="ECO:0000256" key="10">
    <source>
        <dbReference type="SAM" id="MobiDB-lite"/>
    </source>
</evidence>
<dbReference type="Proteomes" id="UP000324241">
    <property type="component" value="Unassembled WGS sequence"/>
</dbReference>
<feature type="domain" description="ABC transmembrane type-1" evidence="13">
    <location>
        <begin position="816"/>
        <end position="1114"/>
    </location>
</feature>
<dbReference type="InterPro" id="IPR027417">
    <property type="entry name" value="P-loop_NTPase"/>
</dbReference>
<feature type="domain" description="ABC transmembrane type-1" evidence="13">
    <location>
        <begin position="199"/>
        <end position="491"/>
    </location>
</feature>
<evidence type="ECO:0000259" key="13">
    <source>
        <dbReference type="PROSITE" id="PS50929"/>
    </source>
</evidence>
<feature type="transmembrane region" description="Helical" evidence="11">
    <location>
        <begin position="875"/>
        <end position="901"/>
    </location>
</feature>
<feature type="domain" description="ABC transporter" evidence="12">
    <location>
        <begin position="518"/>
        <end position="768"/>
    </location>
</feature>
<evidence type="ECO:0000256" key="4">
    <source>
        <dbReference type="ARBA" id="ARBA00022692"/>
    </source>
</evidence>
<dbReference type="Gene3D" id="1.20.1560.10">
    <property type="entry name" value="ABC transporter type 1, transmembrane domain"/>
    <property type="match status" value="2"/>
</dbReference>
<organism evidence="14 15">
    <name type="scientific">Aspergillus tanneri</name>
    <dbReference type="NCBI Taxonomy" id="1220188"/>
    <lineage>
        <taxon>Eukaryota</taxon>
        <taxon>Fungi</taxon>
        <taxon>Dikarya</taxon>
        <taxon>Ascomycota</taxon>
        <taxon>Pezizomycotina</taxon>
        <taxon>Eurotiomycetes</taxon>
        <taxon>Eurotiomycetidae</taxon>
        <taxon>Eurotiales</taxon>
        <taxon>Aspergillaceae</taxon>
        <taxon>Aspergillus</taxon>
        <taxon>Aspergillus subgen. Circumdati</taxon>
    </lineage>
</organism>
<evidence type="ECO:0000256" key="6">
    <source>
        <dbReference type="ARBA" id="ARBA00022741"/>
    </source>
</evidence>
<dbReference type="InterPro" id="IPR050173">
    <property type="entry name" value="ABC_transporter_C-like"/>
</dbReference>
<dbReference type="GeneID" id="54332113"/>
<dbReference type="PANTHER" id="PTHR24223:SF456">
    <property type="entry name" value="MULTIDRUG RESISTANCE-ASSOCIATED PROTEIN LETHAL(2)03659"/>
    <property type="match status" value="1"/>
</dbReference>
<accession>A0A5M9MIJ6</accession>
<dbReference type="VEuPathDB" id="FungiDB:EYZ11_011045"/>
<feature type="transmembrane region" description="Helical" evidence="11">
    <location>
        <begin position="948"/>
        <end position="968"/>
    </location>
</feature>
<feature type="compositionally biased region" description="Polar residues" evidence="10">
    <location>
        <begin position="1282"/>
        <end position="1294"/>
    </location>
</feature>
<dbReference type="RefSeq" id="XP_033424555.1">
    <property type="nucleotide sequence ID" value="XM_033574003.1"/>
</dbReference>
<dbReference type="SUPFAM" id="SSF90123">
    <property type="entry name" value="ABC transporter transmembrane region"/>
    <property type="match status" value="2"/>
</dbReference>
<evidence type="ECO:0000256" key="3">
    <source>
        <dbReference type="ARBA" id="ARBA00022448"/>
    </source>
</evidence>
<dbReference type="CDD" id="cd18604">
    <property type="entry name" value="ABC_6TM_VMR1_D2_like"/>
    <property type="match status" value="1"/>
</dbReference>
<name>A0A5M9MIJ6_9EURO</name>
<dbReference type="SMART" id="SM00382">
    <property type="entry name" value="AAA"/>
    <property type="match status" value="2"/>
</dbReference>
<feature type="transmembrane region" description="Helical" evidence="11">
    <location>
        <begin position="974"/>
        <end position="993"/>
    </location>
</feature>
<evidence type="ECO:0000259" key="12">
    <source>
        <dbReference type="PROSITE" id="PS50893"/>
    </source>
</evidence>
<dbReference type="InterPro" id="IPR011527">
    <property type="entry name" value="ABC1_TM_dom"/>
</dbReference>
<evidence type="ECO:0000256" key="5">
    <source>
        <dbReference type="ARBA" id="ARBA00022737"/>
    </source>
</evidence>
<dbReference type="FunFam" id="1.20.1560.10:FF:000013">
    <property type="entry name" value="ABC transporter C family member 2"/>
    <property type="match status" value="1"/>
</dbReference>
<evidence type="ECO:0000313" key="15">
    <source>
        <dbReference type="Proteomes" id="UP000324241"/>
    </source>
</evidence>
<gene>
    <name evidence="14" type="ORF">ATNIH1004_009411</name>
</gene>
<comment type="caution">
    <text evidence="14">The sequence shown here is derived from an EMBL/GenBank/DDBJ whole genome shotgun (WGS) entry which is preliminary data.</text>
</comment>
<dbReference type="GO" id="GO:0140359">
    <property type="term" value="F:ABC-type transporter activity"/>
    <property type="evidence" value="ECO:0007669"/>
    <property type="project" value="InterPro"/>
</dbReference>
<keyword evidence="7" id="KW-0067">ATP-binding</keyword>
<feature type="transmembrane region" description="Helical" evidence="11">
    <location>
        <begin position="57"/>
        <end position="75"/>
    </location>
</feature>
<dbReference type="InterPro" id="IPR003593">
    <property type="entry name" value="AAA+_ATPase"/>
</dbReference>
<dbReference type="Gene3D" id="3.40.50.300">
    <property type="entry name" value="P-loop containing nucleotide triphosphate hydrolases"/>
    <property type="match status" value="2"/>
</dbReference>
<comment type="subcellular location">
    <subcellularLocation>
        <location evidence="1">Membrane</location>
        <topology evidence="1">Multi-pass membrane protein</topology>
    </subcellularLocation>
</comment>
<keyword evidence="6" id="KW-0547">Nucleotide-binding</keyword>
<dbReference type="Pfam" id="PF00005">
    <property type="entry name" value="ABC_tran"/>
    <property type="match status" value="2"/>
</dbReference>
<feature type="transmembrane region" description="Helical" evidence="11">
    <location>
        <begin position="428"/>
        <end position="455"/>
    </location>
</feature>
<dbReference type="InterPro" id="IPR003439">
    <property type="entry name" value="ABC_transporter-like_ATP-bd"/>
</dbReference>
<dbReference type="CDD" id="cd18596">
    <property type="entry name" value="ABC_6TM_VMR1_D1_like"/>
    <property type="match status" value="1"/>
</dbReference>
<dbReference type="PROSITE" id="PS50929">
    <property type="entry name" value="ABC_TM1F"/>
    <property type="match status" value="2"/>
</dbReference>
<feature type="region of interest" description="Disordered" evidence="10">
    <location>
        <begin position="1270"/>
        <end position="1304"/>
    </location>
</feature>
<keyword evidence="5" id="KW-0677">Repeat</keyword>
<reference evidence="14 15" key="1">
    <citation type="submission" date="2019-08" db="EMBL/GenBank/DDBJ databases">
        <title>The genome sequence of a newly discovered highly antifungal drug resistant Aspergillus species, Aspergillus tanneri NIH 1004.</title>
        <authorList>
            <person name="Mounaud S."/>
            <person name="Singh I."/>
            <person name="Joardar V."/>
            <person name="Pakala S."/>
            <person name="Pakala S."/>
            <person name="Venepally P."/>
            <person name="Chung J.K."/>
            <person name="Losada L."/>
            <person name="Nierman W.C."/>
        </authorList>
    </citation>
    <scope>NUCLEOTIDE SEQUENCE [LARGE SCALE GENOMIC DNA]</scope>
    <source>
        <strain evidence="14 15">NIH1004</strain>
    </source>
</reference>
<dbReference type="GO" id="GO:0005737">
    <property type="term" value="C:cytoplasm"/>
    <property type="evidence" value="ECO:0007669"/>
    <property type="project" value="UniProtKB-ARBA"/>
</dbReference>
<dbReference type="CDD" id="cd03250">
    <property type="entry name" value="ABCC_MRP_domain1"/>
    <property type="match status" value="1"/>
</dbReference>
<feature type="transmembrane region" description="Helical" evidence="11">
    <location>
        <begin position="351"/>
        <end position="370"/>
    </location>
</feature>
<dbReference type="InterPro" id="IPR017871">
    <property type="entry name" value="ABC_transporter-like_CS"/>
</dbReference>
<dbReference type="CDD" id="cd03244">
    <property type="entry name" value="ABCC_MRP_domain2"/>
    <property type="match status" value="1"/>
</dbReference>
<evidence type="ECO:0000256" key="8">
    <source>
        <dbReference type="ARBA" id="ARBA00022989"/>
    </source>
</evidence>
<evidence type="ECO:0000256" key="7">
    <source>
        <dbReference type="ARBA" id="ARBA00022840"/>
    </source>
</evidence>
<dbReference type="Pfam" id="PF00664">
    <property type="entry name" value="ABC_membrane"/>
    <property type="match status" value="2"/>
</dbReference>
<dbReference type="VEuPathDB" id="FungiDB:EYZ11_011039"/>
<protein>
    <recommendedName>
        <fullName evidence="16">P-loop containing nucleoside triphosphate hydrolase protein</fullName>
    </recommendedName>
</protein>
<feature type="transmembrane region" description="Helical" evidence="11">
    <location>
        <begin position="1054"/>
        <end position="1079"/>
    </location>
</feature>
<feature type="transmembrane region" description="Helical" evidence="11">
    <location>
        <begin position="818"/>
        <end position="835"/>
    </location>
</feature>
<comment type="similarity">
    <text evidence="2">Belongs to the ABC transporter superfamily. ABCC family. Conjugate transporter (TC 3.A.1.208) subfamily.</text>
</comment>
<sequence length="1440" mass="160095">MIGMIACLVRQYARPERTHQVHWVEEWLQLSSCVMLLLQAVALVAEDRVIRRFTLGWSGSMCQVLVMIMLSSEYLSLSTSTTSISQLYSALVITQYASGLIAFVSGLLLPRRPDVIRDGLEVDRQYTSSIISRISFGWARKVINLTRRSRRIEFIDLPQLRSAIDASSLLSAFRATQPLSLDSSPLWKRLIMAHRATLFLQLFLTVCGSLLSFGPQLALLGLLNTLESQGSHASLGLWALCLGTTTMIASISDSLTYWLSFNVIPTRVYGQLWAVIFDKTLRKKHTRGYKPVNDNDSNETESPSENIISIASIDVQRVVDCTTLLYALYEAPIKFSISGILIARLLGWQSLLLGLISLVVVMPVNCFFGQRYRRNQASLLQSRDMRMEVLSEALEGIRQIKMSASEHHWEGRINGLRDSEMVTLEASWFWQILIFSYFNICPIVVSSVALATYMLRAENPSGSVIFTSLSTFAAIEATLTMFPQTLINCLNTRLSLDRIVQYLESPERHDISLPSDRVSFEQATISWTSPSSSSMANLFALRNTSLSFPPGQLSIISGSTGSGKSLLLAAILGECEILSGIVRAPKPKIDISPANMKPGDPWILDSAIAFVPQSPWIENGTVRSNILLGLPYNETRYWQVLDSCALTKDLQTLVDGDHTEIGPKGVNLSGGQKWRIALARALYSRADILVIDDIFSAVDAYTARHLCDHALTGPIVSSRTRILATHHLHLCISHAAYMVHIENGKMTGVDGSYVMKDKIEQEAHGQGAQDDEMEGFNPVSLEETATPQHTRAFVTQEEREQGSIKWSTYKAYVDNTGGIRYLFSVLLAYMAYGFFTLERASFWWIGQQPHTSRDNASAQQQVRTKSVDTQVLQFLLVYVALSLMACVVSLCINFMVFSSALRASKALFRQFLHAALRSPLRWLDTMPLGRIMNRFSADINTLDSRLGLIIRNIVSNIVDAITILAAGMAVNLQILGLAMVLLPFCIHFAHQYLTATRELKRLQSVALSPIIEQFNSVMSGLPIIRAFNVSHLYLDQMLVRIDCYTRANWHVWLLVRWLSFRMSTISAIFTSLSAVIIVYSPGMTAAKAGFAMSFAMRVARVILQITQGYGNTQMSMNSIERLTAYANMEGEVYEGLTPPPSWPTHGHLNISDLVVSYAPDLPPVLKGITFEVRSRQRVGIVGRTGSGKSSLVLSLFRVLEADQGSISLDGRDISTIALQQLRSRISIIPQDPVLFSGTLRYNLDPFDKHSDSDLVDTLVRVHWMSRPITELSKSKPPHEPVASNSLPSEASSRPMSPESEDTHTVISDQQSICSLLETFIAPGGTNLSQGQRQKICLARAILSRPKLLILDEATSAIDKATDALIQDSIRTYLTENSTTFLVIAHRISTIADFDKIIVLDQGEVIESGTPEELACRAGGYFRKLLEESTERTLLHDLIQA</sequence>
<evidence type="ECO:0000256" key="9">
    <source>
        <dbReference type="ARBA" id="ARBA00023136"/>
    </source>
</evidence>
<dbReference type="PROSITE" id="PS00211">
    <property type="entry name" value="ABC_TRANSPORTER_1"/>
    <property type="match status" value="1"/>
</dbReference>
<evidence type="ECO:0000256" key="2">
    <source>
        <dbReference type="ARBA" id="ARBA00009726"/>
    </source>
</evidence>
<feature type="transmembrane region" description="Helical" evidence="11">
    <location>
        <begin position="87"/>
        <end position="109"/>
    </location>
</feature>
<keyword evidence="8 11" id="KW-1133">Transmembrane helix</keyword>
<dbReference type="PANTHER" id="PTHR24223">
    <property type="entry name" value="ATP-BINDING CASSETTE SUB-FAMILY C"/>
    <property type="match status" value="1"/>
</dbReference>
<feature type="transmembrane region" description="Helical" evidence="11">
    <location>
        <begin position="198"/>
        <end position="223"/>
    </location>
</feature>
<keyword evidence="3" id="KW-0813">Transport</keyword>
<evidence type="ECO:0000313" key="14">
    <source>
        <dbReference type="EMBL" id="KAA8645194.1"/>
    </source>
</evidence>
<dbReference type="GO" id="GO:0016020">
    <property type="term" value="C:membrane"/>
    <property type="evidence" value="ECO:0007669"/>
    <property type="project" value="UniProtKB-SubCell"/>
</dbReference>
<dbReference type="InterPro" id="IPR036640">
    <property type="entry name" value="ABC1_TM_sf"/>
</dbReference>
<dbReference type="OrthoDB" id="6500128at2759"/>
<feature type="transmembrane region" description="Helical" evidence="11">
    <location>
        <begin position="235"/>
        <end position="259"/>
    </location>
</feature>
<keyword evidence="9 11" id="KW-0472">Membrane</keyword>
<dbReference type="EMBL" id="QUQM01000006">
    <property type="protein sequence ID" value="KAA8645194.1"/>
    <property type="molecule type" value="Genomic_DNA"/>
</dbReference>